<dbReference type="Pfam" id="PF21981">
    <property type="entry name" value="RecX_HTH3"/>
    <property type="match status" value="1"/>
</dbReference>
<dbReference type="InterPro" id="IPR003783">
    <property type="entry name" value="Regulatory_RecX"/>
</dbReference>
<protein>
    <recommendedName>
        <fullName evidence="3 5">Regulatory protein RecX</fullName>
    </recommendedName>
</protein>
<feature type="domain" description="RecX second three-helical" evidence="6">
    <location>
        <begin position="57"/>
        <end position="97"/>
    </location>
</feature>
<dbReference type="PANTHER" id="PTHR33602:SF1">
    <property type="entry name" value="REGULATORY PROTEIN RECX FAMILY PROTEIN"/>
    <property type="match status" value="1"/>
</dbReference>
<accession>A0ABY5HGW2</accession>
<gene>
    <name evidence="5" type="primary">recX</name>
    <name evidence="8" type="ORF">KDW95_12900</name>
</gene>
<evidence type="ECO:0000256" key="3">
    <source>
        <dbReference type="ARBA" id="ARBA00018111"/>
    </source>
</evidence>
<evidence type="ECO:0000256" key="5">
    <source>
        <dbReference type="HAMAP-Rule" id="MF_01114"/>
    </source>
</evidence>
<evidence type="ECO:0000256" key="4">
    <source>
        <dbReference type="ARBA" id="ARBA00022490"/>
    </source>
</evidence>
<name>A0ABY5HGW2_9GAMM</name>
<dbReference type="PANTHER" id="PTHR33602">
    <property type="entry name" value="REGULATORY PROTEIN RECX FAMILY PROTEIN"/>
    <property type="match status" value="1"/>
</dbReference>
<reference evidence="8" key="1">
    <citation type="submission" date="2021-04" db="EMBL/GenBank/DDBJ databases">
        <title>Oceanospirillales bacteria with DddD are important DMSP degraders in coastal seawater.</title>
        <authorList>
            <person name="Liu J."/>
        </authorList>
    </citation>
    <scope>NUCLEOTIDE SEQUENCE</scope>
    <source>
        <strain evidence="8">D13-1</strain>
    </source>
</reference>
<keyword evidence="4 5" id="KW-0963">Cytoplasm</keyword>
<organism evidence="8 9">
    <name type="scientific">Marinobacterium rhizophilum</name>
    <dbReference type="NCBI Taxonomy" id="420402"/>
    <lineage>
        <taxon>Bacteria</taxon>
        <taxon>Pseudomonadati</taxon>
        <taxon>Pseudomonadota</taxon>
        <taxon>Gammaproteobacteria</taxon>
        <taxon>Oceanospirillales</taxon>
        <taxon>Oceanospirillaceae</taxon>
        <taxon>Marinobacterium</taxon>
    </lineage>
</organism>
<evidence type="ECO:0000256" key="2">
    <source>
        <dbReference type="ARBA" id="ARBA00009695"/>
    </source>
</evidence>
<dbReference type="InterPro" id="IPR053925">
    <property type="entry name" value="RecX_HTH_3rd"/>
</dbReference>
<proteinExistence type="inferred from homology"/>
<keyword evidence="9" id="KW-1185">Reference proteome</keyword>
<dbReference type="Pfam" id="PF02631">
    <property type="entry name" value="RecX_HTH2"/>
    <property type="match status" value="1"/>
</dbReference>
<evidence type="ECO:0000259" key="7">
    <source>
        <dbReference type="Pfam" id="PF21981"/>
    </source>
</evidence>
<dbReference type="Gene3D" id="1.10.10.10">
    <property type="entry name" value="Winged helix-like DNA-binding domain superfamily/Winged helix DNA-binding domain"/>
    <property type="match status" value="3"/>
</dbReference>
<evidence type="ECO:0000256" key="1">
    <source>
        <dbReference type="ARBA" id="ARBA00004496"/>
    </source>
</evidence>
<dbReference type="HAMAP" id="MF_01114">
    <property type="entry name" value="RecX"/>
    <property type="match status" value="1"/>
</dbReference>
<comment type="subcellular location">
    <subcellularLocation>
        <location evidence="1 5">Cytoplasm</location>
    </subcellularLocation>
</comment>
<dbReference type="EMBL" id="CP073347">
    <property type="protein sequence ID" value="UTW10206.1"/>
    <property type="molecule type" value="Genomic_DNA"/>
</dbReference>
<sequence>MKDNKLETLGEVKAAAVRLLARREHSRAELVQKIGGRTEPELLVQALDALEADGYLSDARFAAVYLRSKASQGFGPMRIRSEMGRKGIDAALWQQSLEDEPVDWFEQARDLARRRFGLVSRDDRKLYAKCMRYLMTRGYNMDQARYALQPGDDD</sequence>
<dbReference type="InterPro" id="IPR053924">
    <property type="entry name" value="RecX_HTH_2nd"/>
</dbReference>
<feature type="domain" description="RecX third three-helical" evidence="7">
    <location>
        <begin position="103"/>
        <end position="148"/>
    </location>
</feature>
<evidence type="ECO:0000259" key="6">
    <source>
        <dbReference type="Pfam" id="PF02631"/>
    </source>
</evidence>
<evidence type="ECO:0000313" key="8">
    <source>
        <dbReference type="EMBL" id="UTW10206.1"/>
    </source>
</evidence>
<comment type="function">
    <text evidence="5">Modulates RecA activity.</text>
</comment>
<dbReference type="Proteomes" id="UP001058461">
    <property type="component" value="Chromosome"/>
</dbReference>
<dbReference type="InterPro" id="IPR036388">
    <property type="entry name" value="WH-like_DNA-bd_sf"/>
</dbReference>
<evidence type="ECO:0000313" key="9">
    <source>
        <dbReference type="Proteomes" id="UP001058461"/>
    </source>
</evidence>
<dbReference type="RefSeq" id="WP_255852232.1">
    <property type="nucleotide sequence ID" value="NZ_CP073347.1"/>
</dbReference>
<comment type="similarity">
    <text evidence="2 5">Belongs to the RecX family.</text>
</comment>